<dbReference type="GO" id="GO:0016757">
    <property type="term" value="F:glycosyltransferase activity"/>
    <property type="evidence" value="ECO:0007669"/>
    <property type="project" value="UniProtKB-KW"/>
</dbReference>
<dbReference type="Gene3D" id="3.90.550.10">
    <property type="entry name" value="Spore Coat Polysaccharide Biosynthesis Protein SpsA, Chain A"/>
    <property type="match status" value="1"/>
</dbReference>
<sequence length="498" mass="58171">MTKPSWFEAITKGITNTNDIKIGLVNIDARVDGKIYQQLHALQPKVDFVSIPFDHVNKSLKWDDFFPKWIDEEGDQQKYLEMPMPRLKDYEDVNVIIAKVPCVDEGIRDVFRLQVNLVVANLAMESGWVTKLERDTKKVYVVFVGSCGPMIEIFRCDDLLIQEGEYWVYEPDLNSLKHQMLMPLGSSQVAPGYAKAGKELWRPNYQNFAYVSILHSSEAYVCGAIALAQSILPFKNKNYSSPDLLLLVDNSIGSESIRGLKASGWKIKHIELMSKPFSKNGSYNVWNYSKVLIWQLTMYDKIIFIDADVLILKNIESLFTYPQLSAASDEQKIFNSGFMIIEPSQCMFENLMQKMYKVVESSYNGGDQGFLNEIFTWWHRLSWNMNYLKHFERQRMSDEVLEDVYAIHYLGLKPWMCYRDYDCNWDMEDHHIFASDLAHKRWWMVYDTMPKMLQSYCGLRKEMDERIIQSREKARNANLSDGHWKIEIMDPRRKSLIG</sequence>
<reference evidence="5 6" key="1">
    <citation type="submission" date="2024-03" db="EMBL/GenBank/DDBJ databases">
        <authorList>
            <person name="Martinez-Hernandez J."/>
        </authorList>
    </citation>
    <scope>NUCLEOTIDE SEQUENCE [LARGE SCALE GENOMIC DNA]</scope>
</reference>
<evidence type="ECO:0000256" key="2">
    <source>
        <dbReference type="ARBA" id="ARBA00022679"/>
    </source>
</evidence>
<dbReference type="SUPFAM" id="SSF53448">
    <property type="entry name" value="Nucleotide-diphospho-sugar transferases"/>
    <property type="match status" value="1"/>
</dbReference>
<name>A0AAV1WGT5_LUPLU</name>
<dbReference type="EMBL" id="CAXHTB010000006">
    <property type="protein sequence ID" value="CAL0308571.1"/>
    <property type="molecule type" value="Genomic_DNA"/>
</dbReference>
<dbReference type="EC" id="2.4.1.-" evidence="4"/>
<evidence type="ECO:0000313" key="5">
    <source>
        <dbReference type="EMBL" id="CAL0308571.1"/>
    </source>
</evidence>
<evidence type="ECO:0000256" key="1">
    <source>
        <dbReference type="ARBA" id="ARBA00022676"/>
    </source>
</evidence>
<proteinExistence type="inferred from homology"/>
<keyword evidence="1" id="KW-0328">Glycosyltransferase</keyword>
<dbReference type="InterPro" id="IPR002495">
    <property type="entry name" value="Glyco_trans_8"/>
</dbReference>
<dbReference type="PANTHER" id="PTHR11183">
    <property type="entry name" value="GLYCOGENIN SUBFAMILY MEMBER"/>
    <property type="match status" value="1"/>
</dbReference>
<dbReference type="Pfam" id="PF01501">
    <property type="entry name" value="Glyco_transf_8"/>
    <property type="match status" value="1"/>
</dbReference>
<protein>
    <recommendedName>
        <fullName evidence="4">Hexosyltransferase</fullName>
        <ecNumber evidence="4">2.4.1.-</ecNumber>
    </recommendedName>
</protein>
<comment type="similarity">
    <text evidence="4">Belongs to the glycosyltransferase 8 family.</text>
</comment>
<accession>A0AAV1WGT5</accession>
<evidence type="ECO:0000256" key="3">
    <source>
        <dbReference type="ARBA" id="ARBA00023211"/>
    </source>
</evidence>
<dbReference type="CDD" id="cd02537">
    <property type="entry name" value="GT8_Glycogenin"/>
    <property type="match status" value="1"/>
</dbReference>
<keyword evidence="3" id="KW-0464">Manganese</keyword>
<evidence type="ECO:0000313" key="6">
    <source>
        <dbReference type="Proteomes" id="UP001497480"/>
    </source>
</evidence>
<keyword evidence="6" id="KW-1185">Reference proteome</keyword>
<dbReference type="Proteomes" id="UP001497480">
    <property type="component" value="Unassembled WGS sequence"/>
</dbReference>
<evidence type="ECO:0000256" key="4">
    <source>
        <dbReference type="RuleBase" id="RU362027"/>
    </source>
</evidence>
<dbReference type="AlphaFoldDB" id="A0AAV1WGT5"/>
<comment type="caution">
    <text evidence="5">The sequence shown here is derived from an EMBL/GenBank/DDBJ whole genome shotgun (WGS) entry which is preliminary data.</text>
</comment>
<keyword evidence="2" id="KW-0808">Transferase</keyword>
<organism evidence="5 6">
    <name type="scientific">Lupinus luteus</name>
    <name type="common">European yellow lupine</name>
    <dbReference type="NCBI Taxonomy" id="3873"/>
    <lineage>
        <taxon>Eukaryota</taxon>
        <taxon>Viridiplantae</taxon>
        <taxon>Streptophyta</taxon>
        <taxon>Embryophyta</taxon>
        <taxon>Tracheophyta</taxon>
        <taxon>Spermatophyta</taxon>
        <taxon>Magnoliopsida</taxon>
        <taxon>eudicotyledons</taxon>
        <taxon>Gunneridae</taxon>
        <taxon>Pentapetalae</taxon>
        <taxon>rosids</taxon>
        <taxon>fabids</taxon>
        <taxon>Fabales</taxon>
        <taxon>Fabaceae</taxon>
        <taxon>Papilionoideae</taxon>
        <taxon>50 kb inversion clade</taxon>
        <taxon>genistoids sensu lato</taxon>
        <taxon>core genistoids</taxon>
        <taxon>Genisteae</taxon>
        <taxon>Lupinus</taxon>
    </lineage>
</organism>
<dbReference type="InterPro" id="IPR029044">
    <property type="entry name" value="Nucleotide-diphossugar_trans"/>
</dbReference>
<gene>
    <name evidence="5" type="ORF">LLUT_LOCUS9631</name>
</gene>
<dbReference type="InterPro" id="IPR050587">
    <property type="entry name" value="GNT1/Glycosyltrans_8"/>
</dbReference>